<keyword evidence="3" id="KW-1185">Reference proteome</keyword>
<accession>A0AAV4V750</accession>
<reference evidence="1 3" key="1">
    <citation type="submission" date="2021-06" db="EMBL/GenBank/DDBJ databases">
        <title>Caerostris darwini draft genome.</title>
        <authorList>
            <person name="Kono N."/>
            <person name="Arakawa K."/>
        </authorList>
    </citation>
    <scope>NUCLEOTIDE SEQUENCE [LARGE SCALE GENOMIC DNA]</scope>
</reference>
<name>A0AAV4V750_9ARAC</name>
<organism evidence="1 3">
    <name type="scientific">Caerostris darwini</name>
    <dbReference type="NCBI Taxonomy" id="1538125"/>
    <lineage>
        <taxon>Eukaryota</taxon>
        <taxon>Metazoa</taxon>
        <taxon>Ecdysozoa</taxon>
        <taxon>Arthropoda</taxon>
        <taxon>Chelicerata</taxon>
        <taxon>Arachnida</taxon>
        <taxon>Araneae</taxon>
        <taxon>Araneomorphae</taxon>
        <taxon>Entelegynae</taxon>
        <taxon>Araneoidea</taxon>
        <taxon>Araneidae</taxon>
        <taxon>Caerostris</taxon>
    </lineage>
</organism>
<protein>
    <submittedName>
        <fullName evidence="1">Uncharacterized protein</fullName>
    </submittedName>
</protein>
<dbReference type="EMBL" id="BPLQ01012467">
    <property type="protein sequence ID" value="GIY65780.1"/>
    <property type="molecule type" value="Genomic_DNA"/>
</dbReference>
<sequence length="90" mass="10321">MKPRAAENRDFSFNSFLKTSWLQTNECEEDASDFQYLRSTGEFCIRPVAVVCLRPGGEAGCVCIKSLWVRESENGKALPFLRKHIKEMVF</sequence>
<gene>
    <name evidence="1" type="ORF">CDAR_188411</name>
    <name evidence="2" type="ORF">CDAR_188541</name>
</gene>
<evidence type="ECO:0000313" key="3">
    <source>
        <dbReference type="Proteomes" id="UP001054837"/>
    </source>
</evidence>
<evidence type="ECO:0000313" key="1">
    <source>
        <dbReference type="EMBL" id="GIY65759.1"/>
    </source>
</evidence>
<dbReference type="Proteomes" id="UP001054837">
    <property type="component" value="Unassembled WGS sequence"/>
</dbReference>
<proteinExistence type="predicted"/>
<dbReference type="EMBL" id="BPLQ01012467">
    <property type="protein sequence ID" value="GIY65759.1"/>
    <property type="molecule type" value="Genomic_DNA"/>
</dbReference>
<comment type="caution">
    <text evidence="1">The sequence shown here is derived from an EMBL/GenBank/DDBJ whole genome shotgun (WGS) entry which is preliminary data.</text>
</comment>
<evidence type="ECO:0000313" key="2">
    <source>
        <dbReference type="EMBL" id="GIY65780.1"/>
    </source>
</evidence>
<dbReference type="AlphaFoldDB" id="A0AAV4V750"/>